<dbReference type="InterPro" id="IPR007161">
    <property type="entry name" value="DUF364"/>
</dbReference>
<proteinExistence type="predicted"/>
<accession>X0YL25</accession>
<dbReference type="EMBL" id="BARS01050527">
    <property type="protein sequence ID" value="GAG49248.1"/>
    <property type="molecule type" value="Genomic_DNA"/>
</dbReference>
<protein>
    <recommendedName>
        <fullName evidence="1">Putative heavy-metal chelation domain-containing protein</fullName>
    </recommendedName>
</protein>
<feature type="non-terminal residue" evidence="2">
    <location>
        <position position="1"/>
    </location>
</feature>
<reference evidence="2" key="1">
    <citation type="journal article" date="2014" name="Front. Microbiol.">
        <title>High frequency of phylogenetically diverse reductive dehalogenase-homologous genes in deep subseafloor sedimentary metagenomes.</title>
        <authorList>
            <person name="Kawai M."/>
            <person name="Futagami T."/>
            <person name="Toyoda A."/>
            <person name="Takaki Y."/>
            <person name="Nishi S."/>
            <person name="Hori S."/>
            <person name="Arai W."/>
            <person name="Tsubouchi T."/>
            <person name="Morono Y."/>
            <person name="Uchiyama I."/>
            <person name="Ito T."/>
            <person name="Fujiyama A."/>
            <person name="Inagaki F."/>
            <person name="Takami H."/>
        </authorList>
    </citation>
    <scope>NUCLEOTIDE SEQUENCE</scope>
    <source>
        <strain evidence="2">Expedition CK06-06</strain>
    </source>
</reference>
<dbReference type="SUPFAM" id="SSF159713">
    <property type="entry name" value="Dhaf3308-like"/>
    <property type="match status" value="1"/>
</dbReference>
<comment type="caution">
    <text evidence="2">The sequence shown here is derived from an EMBL/GenBank/DDBJ whole genome shotgun (WGS) entry which is preliminary data.</text>
</comment>
<dbReference type="Pfam" id="PF04016">
    <property type="entry name" value="DUF364"/>
    <property type="match status" value="1"/>
</dbReference>
<evidence type="ECO:0000313" key="2">
    <source>
        <dbReference type="EMBL" id="GAG49248.1"/>
    </source>
</evidence>
<evidence type="ECO:0000259" key="1">
    <source>
        <dbReference type="Pfam" id="PF04016"/>
    </source>
</evidence>
<sequence>PTASMIPNVYFNRGVDLMAGVQITNSDQMLRILEEGGSGYHLYNTCAEKVTFVKTRPL</sequence>
<name>X0YL25_9ZZZZ</name>
<dbReference type="AlphaFoldDB" id="X0YL25"/>
<feature type="domain" description="Putative heavy-metal chelation" evidence="1">
    <location>
        <begin position="1"/>
        <end position="50"/>
    </location>
</feature>
<gene>
    <name evidence="2" type="ORF">S01H1_75417</name>
</gene>
<organism evidence="2">
    <name type="scientific">marine sediment metagenome</name>
    <dbReference type="NCBI Taxonomy" id="412755"/>
    <lineage>
        <taxon>unclassified sequences</taxon>
        <taxon>metagenomes</taxon>
        <taxon>ecological metagenomes</taxon>
    </lineage>
</organism>